<dbReference type="InParanoid" id="B0DIN7"/>
<name>B0DIN7_LACBS</name>
<proteinExistence type="predicted"/>
<sequence length="153" mass="16918">MTCKYCPASEATPIVHRDVRCLSHLAKTDGQGNCKHVPPDVRREAGRLLMLKAGIEKAVSSDEDGDVEIVEESGVGKKQKGKSGSAVAVKHPIDAFFDRAMSEVETNKANIQMLRFFIHGNIPFSAADNPFFWKWVQTLRPSYGPASRYTLPD</sequence>
<dbReference type="AlphaFoldDB" id="B0DIN7"/>
<evidence type="ECO:0000313" key="2">
    <source>
        <dbReference type="Proteomes" id="UP000001194"/>
    </source>
</evidence>
<evidence type="ECO:0000313" key="1">
    <source>
        <dbReference type="EMBL" id="EDR05717.1"/>
    </source>
</evidence>
<accession>B0DIN7</accession>
<organism evidence="2">
    <name type="scientific">Laccaria bicolor (strain S238N-H82 / ATCC MYA-4686)</name>
    <name type="common">Bicoloured deceiver</name>
    <name type="synonym">Laccaria laccata var. bicolor</name>
    <dbReference type="NCBI Taxonomy" id="486041"/>
    <lineage>
        <taxon>Eukaryota</taxon>
        <taxon>Fungi</taxon>
        <taxon>Dikarya</taxon>
        <taxon>Basidiomycota</taxon>
        <taxon>Agaricomycotina</taxon>
        <taxon>Agaricomycetes</taxon>
        <taxon>Agaricomycetidae</taxon>
        <taxon>Agaricales</taxon>
        <taxon>Agaricineae</taxon>
        <taxon>Hydnangiaceae</taxon>
        <taxon>Laccaria</taxon>
    </lineage>
</organism>
<reference evidence="1 2" key="1">
    <citation type="journal article" date="2008" name="Nature">
        <title>The genome of Laccaria bicolor provides insights into mycorrhizal symbiosis.</title>
        <authorList>
            <person name="Martin F."/>
            <person name="Aerts A."/>
            <person name="Ahren D."/>
            <person name="Brun A."/>
            <person name="Danchin E.G.J."/>
            <person name="Duchaussoy F."/>
            <person name="Gibon J."/>
            <person name="Kohler A."/>
            <person name="Lindquist E."/>
            <person name="Pereda V."/>
            <person name="Salamov A."/>
            <person name="Shapiro H.J."/>
            <person name="Wuyts J."/>
            <person name="Blaudez D."/>
            <person name="Buee M."/>
            <person name="Brokstein P."/>
            <person name="Canbaeck B."/>
            <person name="Cohen D."/>
            <person name="Courty P.E."/>
            <person name="Coutinho P.M."/>
            <person name="Delaruelle C."/>
            <person name="Detter J.C."/>
            <person name="Deveau A."/>
            <person name="DiFazio S."/>
            <person name="Duplessis S."/>
            <person name="Fraissinet-Tachet L."/>
            <person name="Lucic E."/>
            <person name="Frey-Klett P."/>
            <person name="Fourrey C."/>
            <person name="Feussner I."/>
            <person name="Gay G."/>
            <person name="Grimwood J."/>
            <person name="Hoegger P.J."/>
            <person name="Jain P."/>
            <person name="Kilaru S."/>
            <person name="Labbe J."/>
            <person name="Lin Y.C."/>
            <person name="Legue V."/>
            <person name="Le Tacon F."/>
            <person name="Marmeisse R."/>
            <person name="Melayah D."/>
            <person name="Montanini B."/>
            <person name="Muratet M."/>
            <person name="Nehls U."/>
            <person name="Niculita-Hirzel H."/>
            <person name="Oudot-Le Secq M.P."/>
            <person name="Peter M."/>
            <person name="Quesneville H."/>
            <person name="Rajashekar B."/>
            <person name="Reich M."/>
            <person name="Rouhier N."/>
            <person name="Schmutz J."/>
            <person name="Yin T."/>
            <person name="Chalot M."/>
            <person name="Henrissat B."/>
            <person name="Kuees U."/>
            <person name="Lucas S."/>
            <person name="Van de Peer Y."/>
            <person name="Podila G.K."/>
            <person name="Polle A."/>
            <person name="Pukkila P.J."/>
            <person name="Richardson P.M."/>
            <person name="Rouze P."/>
            <person name="Sanders I.R."/>
            <person name="Stajich J.E."/>
            <person name="Tunlid A."/>
            <person name="Tuskan G."/>
            <person name="Grigoriev I.V."/>
        </authorList>
    </citation>
    <scope>NUCLEOTIDE SEQUENCE [LARGE SCALE GENOMIC DNA]</scope>
    <source>
        <strain evidence="2">S238N-H82 / ATCC MYA-4686</strain>
    </source>
</reference>
<dbReference type="KEGG" id="lbc:LACBIDRAFT_329636"/>
<keyword evidence="2" id="KW-1185">Reference proteome</keyword>
<gene>
    <name evidence="1" type="ORF">LACBIDRAFT_329636</name>
</gene>
<dbReference type="Proteomes" id="UP000001194">
    <property type="component" value="Unassembled WGS sequence"/>
</dbReference>
<dbReference type="OrthoDB" id="3049142at2759"/>
<dbReference type="HOGENOM" id="CLU_1735799_0_0_1"/>
<protein>
    <submittedName>
        <fullName evidence="1">Predicted protein</fullName>
    </submittedName>
</protein>
<dbReference type="RefSeq" id="XP_001883821.1">
    <property type="nucleotide sequence ID" value="XM_001883786.1"/>
</dbReference>
<dbReference type="GeneID" id="6079359"/>
<dbReference type="EMBL" id="DS547112">
    <property type="protein sequence ID" value="EDR05717.1"/>
    <property type="molecule type" value="Genomic_DNA"/>
</dbReference>